<dbReference type="InterPro" id="IPR036511">
    <property type="entry name" value="TGT-like_sf"/>
</dbReference>
<gene>
    <name evidence="2" type="ORF">BdWA1_002650</name>
</gene>
<feature type="domain" description="tRNA-guanine(15) transglycosylase-like" evidence="1">
    <location>
        <begin position="200"/>
        <end position="391"/>
    </location>
</feature>
<proteinExistence type="predicted"/>
<dbReference type="InterPro" id="IPR050852">
    <property type="entry name" value="Queuine_tRNA-ribosyltrfase"/>
</dbReference>
<dbReference type="GeneID" id="94336947"/>
<dbReference type="Gene3D" id="3.20.20.105">
    <property type="entry name" value="Queuine tRNA-ribosyltransferase-like"/>
    <property type="match status" value="1"/>
</dbReference>
<dbReference type="PANTHER" id="PTHR46064">
    <property type="entry name" value="QUEUINE TRNA-RIBOSYLTRANSFERASE ACCESSORY SUBUNIT 2"/>
    <property type="match status" value="1"/>
</dbReference>
<dbReference type="RefSeq" id="XP_067802893.1">
    <property type="nucleotide sequence ID" value="XM_067947671.1"/>
</dbReference>
<organism evidence="2 3">
    <name type="scientific">Babesia duncani</name>
    <dbReference type="NCBI Taxonomy" id="323732"/>
    <lineage>
        <taxon>Eukaryota</taxon>
        <taxon>Sar</taxon>
        <taxon>Alveolata</taxon>
        <taxon>Apicomplexa</taxon>
        <taxon>Aconoidasida</taxon>
        <taxon>Piroplasmida</taxon>
        <taxon>Babesiidae</taxon>
        <taxon>Babesia</taxon>
    </lineage>
</organism>
<dbReference type="AlphaFoldDB" id="A0AAD9PJM8"/>
<dbReference type="InterPro" id="IPR002616">
    <property type="entry name" value="tRNA_ribo_trans-like"/>
</dbReference>
<dbReference type="KEGG" id="bdw:94336947"/>
<comment type="caution">
    <text evidence="2">The sequence shown here is derived from an EMBL/GenBank/DDBJ whole genome shotgun (WGS) entry which is preliminary data.</text>
</comment>
<sequence>METKCETKQLFVPIHPCCKGYYRTGVIESNIKTPTCPYPCEYIFPEPLRINALKEIQSHLFLALPYSACIPCLDILKAQKAAKPDTRPFLDYGNATIFLMFRDVFYNDPIPNVSGKYVFIREGNKFLLDEQTTSEIIQLINPCMAAVPVNELRLCDWDNWSSRSLKRYGEFYQKFLEAKFQTGRICAVHLPYSSHSTHVTDDVAAVQIAGAGFGESLESRAGAISELVASTENLRILPLQTGTVLEIFQAILLGIDIVIAPFAIKLAKRGISLAFTLPTHVQENVDRAVLLNSIHQYCKHIDGEYVDSLDYTIDLNNEKYANVTNELLHPNSNRNETRGYIHHLLRCKEMNATIALTSHNFSMITKLFSAMQQAIESGTLESFISNFIKMHLNNTE</sequence>
<accession>A0AAD9PJM8</accession>
<evidence type="ECO:0000313" key="3">
    <source>
        <dbReference type="Proteomes" id="UP001214638"/>
    </source>
</evidence>
<dbReference type="Proteomes" id="UP001214638">
    <property type="component" value="Unassembled WGS sequence"/>
</dbReference>
<dbReference type="Pfam" id="PF01702">
    <property type="entry name" value="TGT"/>
    <property type="match status" value="1"/>
</dbReference>
<dbReference type="GO" id="GO:0006400">
    <property type="term" value="P:tRNA modification"/>
    <property type="evidence" value="ECO:0007669"/>
    <property type="project" value="InterPro"/>
</dbReference>
<evidence type="ECO:0000259" key="1">
    <source>
        <dbReference type="Pfam" id="PF01702"/>
    </source>
</evidence>
<dbReference type="PANTHER" id="PTHR46064:SF1">
    <property type="entry name" value="QUEUINE TRNA-RIBOSYLTRANSFERASE ACCESSORY SUBUNIT 2"/>
    <property type="match status" value="1"/>
</dbReference>
<dbReference type="EMBL" id="JALLKP010000003">
    <property type="protein sequence ID" value="KAK2196051.1"/>
    <property type="molecule type" value="Genomic_DNA"/>
</dbReference>
<keyword evidence="3" id="KW-1185">Reference proteome</keyword>
<name>A0AAD9PJM8_9APIC</name>
<evidence type="ECO:0000313" key="2">
    <source>
        <dbReference type="EMBL" id="KAK2196051.1"/>
    </source>
</evidence>
<reference evidence="2" key="1">
    <citation type="journal article" date="2023" name="Nat. Microbiol.">
        <title>Babesia duncani multi-omics identifies virulence factors and drug targets.</title>
        <authorList>
            <person name="Singh P."/>
            <person name="Lonardi S."/>
            <person name="Liang Q."/>
            <person name="Vydyam P."/>
            <person name="Khabirova E."/>
            <person name="Fang T."/>
            <person name="Gihaz S."/>
            <person name="Thekkiniath J."/>
            <person name="Munshi M."/>
            <person name="Abel S."/>
            <person name="Ciampossin L."/>
            <person name="Batugedara G."/>
            <person name="Gupta M."/>
            <person name="Lu X.M."/>
            <person name="Lenz T."/>
            <person name="Chakravarty S."/>
            <person name="Cornillot E."/>
            <person name="Hu Y."/>
            <person name="Ma W."/>
            <person name="Gonzalez L.M."/>
            <person name="Sanchez S."/>
            <person name="Estrada K."/>
            <person name="Sanchez-Flores A."/>
            <person name="Montero E."/>
            <person name="Harb O.S."/>
            <person name="Le Roch K.G."/>
            <person name="Mamoun C.B."/>
        </authorList>
    </citation>
    <scope>NUCLEOTIDE SEQUENCE</scope>
    <source>
        <strain evidence="2">WA1</strain>
    </source>
</reference>
<protein>
    <submittedName>
        <fullName evidence="2">Bifunctional Queuine tRNA-ribosyltransferase-like/tRNA-guanine(15) transglycosylase-like</fullName>
    </submittedName>
</protein>
<dbReference type="SUPFAM" id="SSF51713">
    <property type="entry name" value="tRNA-guanine transglycosylase"/>
    <property type="match status" value="1"/>
</dbReference>